<comment type="subcellular location">
    <subcellularLocation>
        <location evidence="1 9">Cell inner membrane</location>
        <topology evidence="1 9">Multi-pass membrane protein</topology>
    </subcellularLocation>
</comment>
<keyword evidence="2 9" id="KW-0813">Transport</keyword>
<dbReference type="PANTHER" id="PTHR35011:SF11">
    <property type="entry name" value="TRAP TRANSPORTER SMALL PERMEASE PROTEIN"/>
    <property type="match status" value="1"/>
</dbReference>
<evidence type="ECO:0000256" key="2">
    <source>
        <dbReference type="ARBA" id="ARBA00022448"/>
    </source>
</evidence>
<proteinExistence type="inferred from homology"/>
<evidence type="ECO:0000256" key="8">
    <source>
        <dbReference type="ARBA" id="ARBA00038436"/>
    </source>
</evidence>
<organism evidence="11 12">
    <name type="scientific">Skermanella stibiiresistens SB22</name>
    <dbReference type="NCBI Taxonomy" id="1385369"/>
    <lineage>
        <taxon>Bacteria</taxon>
        <taxon>Pseudomonadati</taxon>
        <taxon>Pseudomonadota</taxon>
        <taxon>Alphaproteobacteria</taxon>
        <taxon>Rhodospirillales</taxon>
        <taxon>Azospirillaceae</taxon>
        <taxon>Skermanella</taxon>
    </lineage>
</organism>
<dbReference type="InterPro" id="IPR007387">
    <property type="entry name" value="TRAP_DctQ"/>
</dbReference>
<evidence type="ECO:0000256" key="1">
    <source>
        <dbReference type="ARBA" id="ARBA00004429"/>
    </source>
</evidence>
<feature type="transmembrane region" description="Helical" evidence="9">
    <location>
        <begin position="12"/>
        <end position="35"/>
    </location>
</feature>
<dbReference type="PATRIC" id="fig|1385369.3.peg.3513"/>
<dbReference type="GO" id="GO:0015740">
    <property type="term" value="P:C4-dicarboxylate transport"/>
    <property type="evidence" value="ECO:0007669"/>
    <property type="project" value="TreeGrafter"/>
</dbReference>
<dbReference type="EMBL" id="AVFL01000012">
    <property type="protein sequence ID" value="EWY39363.1"/>
    <property type="molecule type" value="Genomic_DNA"/>
</dbReference>
<evidence type="ECO:0000256" key="3">
    <source>
        <dbReference type="ARBA" id="ARBA00022475"/>
    </source>
</evidence>
<gene>
    <name evidence="11" type="ORF">N825_06580</name>
</gene>
<keyword evidence="7 9" id="KW-0472">Membrane</keyword>
<comment type="subunit">
    <text evidence="9">The complex comprises the extracytoplasmic solute receptor protein and the two transmembrane proteins.</text>
</comment>
<dbReference type="GO" id="GO:0005886">
    <property type="term" value="C:plasma membrane"/>
    <property type="evidence" value="ECO:0007669"/>
    <property type="project" value="UniProtKB-SubCell"/>
</dbReference>
<dbReference type="GO" id="GO:0022857">
    <property type="term" value="F:transmembrane transporter activity"/>
    <property type="evidence" value="ECO:0007669"/>
    <property type="project" value="UniProtKB-UniRule"/>
</dbReference>
<evidence type="ECO:0000256" key="4">
    <source>
        <dbReference type="ARBA" id="ARBA00022519"/>
    </source>
</evidence>
<accession>W9H6G3</accession>
<dbReference type="AlphaFoldDB" id="W9H6G3"/>
<keyword evidence="12" id="KW-1185">Reference proteome</keyword>
<keyword evidence="4 9" id="KW-0997">Cell inner membrane</keyword>
<protein>
    <recommendedName>
        <fullName evidence="9">TRAP transporter small permease protein</fullName>
    </recommendedName>
</protein>
<feature type="domain" description="Tripartite ATP-independent periplasmic transporters DctQ component" evidence="10">
    <location>
        <begin position="28"/>
        <end position="152"/>
    </location>
</feature>
<dbReference type="Proteomes" id="UP000019486">
    <property type="component" value="Unassembled WGS sequence"/>
</dbReference>
<evidence type="ECO:0000259" key="10">
    <source>
        <dbReference type="Pfam" id="PF04290"/>
    </source>
</evidence>
<sequence>MRIFLAIEGAVNRLIGHAASIFLVVAAASAFFQVITRFVFEQPSTWSEALTRTCLIWMVFLGITIAFRHGALVAVDLLYRSVSGAWRETLRKFITLNSVVLLGVILWFGVAMTWRVRFQTLAGLEISIGWAYAALPVGAFFSLLAVIAHYLDHRAAEPGSVELEGAAG</sequence>
<comment type="caution">
    <text evidence="11">The sequence shown here is derived from an EMBL/GenBank/DDBJ whole genome shotgun (WGS) entry which is preliminary data.</text>
</comment>
<feature type="transmembrane region" description="Helical" evidence="9">
    <location>
        <begin position="55"/>
        <end position="78"/>
    </location>
</feature>
<comment type="similarity">
    <text evidence="8 9">Belongs to the TRAP transporter small permease family.</text>
</comment>
<dbReference type="Pfam" id="PF04290">
    <property type="entry name" value="DctQ"/>
    <property type="match status" value="1"/>
</dbReference>
<feature type="transmembrane region" description="Helical" evidence="9">
    <location>
        <begin position="130"/>
        <end position="151"/>
    </location>
</feature>
<evidence type="ECO:0000313" key="11">
    <source>
        <dbReference type="EMBL" id="EWY39363.1"/>
    </source>
</evidence>
<dbReference type="STRING" id="1385369.N825_06580"/>
<evidence type="ECO:0000256" key="5">
    <source>
        <dbReference type="ARBA" id="ARBA00022692"/>
    </source>
</evidence>
<evidence type="ECO:0000256" key="7">
    <source>
        <dbReference type="ARBA" id="ARBA00023136"/>
    </source>
</evidence>
<evidence type="ECO:0000313" key="12">
    <source>
        <dbReference type="Proteomes" id="UP000019486"/>
    </source>
</evidence>
<comment type="function">
    <text evidence="9">Part of the tripartite ATP-independent periplasmic (TRAP) transport system.</text>
</comment>
<dbReference type="PANTHER" id="PTHR35011">
    <property type="entry name" value="2,3-DIKETO-L-GULONATE TRAP TRANSPORTER SMALL PERMEASE PROTEIN YIAM"/>
    <property type="match status" value="1"/>
</dbReference>
<evidence type="ECO:0000256" key="9">
    <source>
        <dbReference type="RuleBase" id="RU369079"/>
    </source>
</evidence>
<name>W9H6G3_9PROT</name>
<dbReference type="InterPro" id="IPR055348">
    <property type="entry name" value="DctQ"/>
</dbReference>
<keyword evidence="5 9" id="KW-0812">Transmembrane</keyword>
<keyword evidence="3" id="KW-1003">Cell membrane</keyword>
<reference evidence="11 12" key="1">
    <citation type="submission" date="2013-08" db="EMBL/GenBank/DDBJ databases">
        <title>The genome sequence of Skermanella stibiiresistens.</title>
        <authorList>
            <person name="Zhu W."/>
            <person name="Wang G."/>
        </authorList>
    </citation>
    <scope>NUCLEOTIDE SEQUENCE [LARGE SCALE GENOMIC DNA]</scope>
    <source>
        <strain evidence="11 12">SB22</strain>
    </source>
</reference>
<keyword evidence="6 9" id="KW-1133">Transmembrane helix</keyword>
<feature type="transmembrane region" description="Helical" evidence="9">
    <location>
        <begin position="90"/>
        <end position="110"/>
    </location>
</feature>
<evidence type="ECO:0000256" key="6">
    <source>
        <dbReference type="ARBA" id="ARBA00022989"/>
    </source>
</evidence>